<gene>
    <name evidence="2" type="ORF">NCTC13294_00699</name>
</gene>
<protein>
    <submittedName>
        <fullName evidence="2">Uncharacterized protein</fullName>
    </submittedName>
</protein>
<accession>A0A381E2U7</accession>
<reference evidence="2 3" key="1">
    <citation type="submission" date="2018-06" db="EMBL/GenBank/DDBJ databases">
        <authorList>
            <consortium name="Pathogen Informatics"/>
            <person name="Doyle S."/>
        </authorList>
    </citation>
    <scope>NUCLEOTIDE SEQUENCE [LARGE SCALE GENOMIC DNA]</scope>
    <source>
        <strain evidence="2 3">NCTC13294</strain>
    </source>
</reference>
<evidence type="ECO:0000313" key="3">
    <source>
        <dbReference type="Proteomes" id="UP000254572"/>
    </source>
</evidence>
<keyword evidence="3" id="KW-1185">Reference proteome</keyword>
<sequence>MTIIQFVASVYVSTLGTILGTPQVEPDPALIAQLEQERPAAVGKNGADALFVLPKVPTVPALQCQTDSTDCLAKARQNLATYHKEATQHQKAWQKQEKAIAALLQYGHFRYLANLDAPPYGHMISERFRATYRFVDGEKEAAMQSVCTDAALGLHFINTAHSQILDGIIGASMIGRDVPLLAEMLAESPAGTHLPAACDEVKVQPAENLSLCPRMYGEWRGMSERLQNALQEEELKKNDEKLYKESGIDPKTHIIAAGFRQQTLAYALHEVARACTAEAKAAVARGELPDLSVSIEAKAKYCSPYNGICIAIEGLDYTHYQASLLNANRYLTALDYLRHPIDTPPAGYHIENNTLTFTRYPIRRNEEGMQTVTLPLPGSRQNSTTTAQ</sequence>
<proteinExistence type="predicted"/>
<dbReference type="RefSeq" id="WP_115610947.1">
    <property type="nucleotide sequence ID" value="NZ_JBHLZC010000001.1"/>
</dbReference>
<feature type="region of interest" description="Disordered" evidence="1">
    <location>
        <begin position="368"/>
        <end position="388"/>
    </location>
</feature>
<name>A0A381E2U7_9GAMM</name>
<dbReference type="EMBL" id="UFUW01000001">
    <property type="protein sequence ID" value="SUX20260.1"/>
    <property type="molecule type" value="Genomic_DNA"/>
</dbReference>
<evidence type="ECO:0000256" key="1">
    <source>
        <dbReference type="SAM" id="MobiDB-lite"/>
    </source>
</evidence>
<dbReference type="Proteomes" id="UP000254572">
    <property type="component" value="Unassembled WGS sequence"/>
</dbReference>
<dbReference type="AlphaFoldDB" id="A0A381E2U7"/>
<dbReference type="OrthoDB" id="8830878at2"/>
<evidence type="ECO:0000313" key="2">
    <source>
        <dbReference type="EMBL" id="SUX20260.1"/>
    </source>
</evidence>
<organism evidence="2 3">
    <name type="scientific">Cardiobacterium valvarum</name>
    <dbReference type="NCBI Taxonomy" id="194702"/>
    <lineage>
        <taxon>Bacteria</taxon>
        <taxon>Pseudomonadati</taxon>
        <taxon>Pseudomonadota</taxon>
        <taxon>Gammaproteobacteria</taxon>
        <taxon>Cardiobacteriales</taxon>
        <taxon>Cardiobacteriaceae</taxon>
        <taxon>Cardiobacterium</taxon>
    </lineage>
</organism>